<comment type="caution">
    <text evidence="1">The sequence shown here is derived from an EMBL/GenBank/DDBJ whole genome shotgun (WGS) entry which is preliminary data.</text>
</comment>
<evidence type="ECO:0000313" key="2">
    <source>
        <dbReference type="Proteomes" id="UP001597425"/>
    </source>
</evidence>
<protein>
    <recommendedName>
        <fullName evidence="3">Lipoprotein</fullName>
    </recommendedName>
</protein>
<dbReference type="EMBL" id="JBHUJD010000003">
    <property type="protein sequence ID" value="MFD2309408.1"/>
    <property type="molecule type" value="Genomic_DNA"/>
</dbReference>
<evidence type="ECO:0000313" key="1">
    <source>
        <dbReference type="EMBL" id="MFD2309408.1"/>
    </source>
</evidence>
<dbReference type="RefSeq" id="WP_265720885.1">
    <property type="nucleotide sequence ID" value="NZ_JAPIVK010000006.1"/>
</dbReference>
<gene>
    <name evidence="1" type="ORF">ACFSKX_03175</name>
</gene>
<proteinExistence type="predicted"/>
<name>A0ABW5EAW1_9GAMM</name>
<sequence length="127" mass="13925">MVKQILFFTLSLLTVQFLPGCTKANTDITVTEITGRGVDDDSGAFCSDFSLTTEEAQHYFDKTRKVSVKELHDRYDFLPCYVKGKATRGGQICEWEIRAGGTGRFTCGEDAGLTACVDCLPAAKTSH</sequence>
<keyword evidence="2" id="KW-1185">Reference proteome</keyword>
<accession>A0ABW5EAW1</accession>
<reference evidence="2" key="1">
    <citation type="journal article" date="2019" name="Int. J. Syst. Evol. Microbiol.">
        <title>The Global Catalogue of Microorganisms (GCM) 10K type strain sequencing project: providing services to taxonomists for standard genome sequencing and annotation.</title>
        <authorList>
            <consortium name="The Broad Institute Genomics Platform"/>
            <consortium name="The Broad Institute Genome Sequencing Center for Infectious Disease"/>
            <person name="Wu L."/>
            <person name="Ma J."/>
        </authorList>
    </citation>
    <scope>NUCLEOTIDE SEQUENCE [LARGE SCALE GENOMIC DNA]</scope>
    <source>
        <strain evidence="2">KCTC 12848</strain>
    </source>
</reference>
<dbReference type="Proteomes" id="UP001597425">
    <property type="component" value="Unassembled WGS sequence"/>
</dbReference>
<evidence type="ECO:0008006" key="3">
    <source>
        <dbReference type="Google" id="ProtNLM"/>
    </source>
</evidence>
<organism evidence="1 2">
    <name type="scientific">Microbulbifer halophilus</name>
    <dbReference type="NCBI Taxonomy" id="453963"/>
    <lineage>
        <taxon>Bacteria</taxon>
        <taxon>Pseudomonadati</taxon>
        <taxon>Pseudomonadota</taxon>
        <taxon>Gammaproteobacteria</taxon>
        <taxon>Cellvibrionales</taxon>
        <taxon>Microbulbiferaceae</taxon>
        <taxon>Microbulbifer</taxon>
    </lineage>
</organism>